<comment type="caution">
    <text evidence="2">The sequence shown here is derived from an EMBL/GenBank/DDBJ whole genome shotgun (WGS) entry which is preliminary data.</text>
</comment>
<accession>A0ABR1BLE8</accession>
<name>A0ABR1BLE8_NECAM</name>
<gene>
    <name evidence="2" type="primary">Necator_chrI.g421</name>
    <name evidence="2" type="ORF">RB195_004299</name>
</gene>
<sequence length="161" mass="18659">MDSIRSRQGSYGPTDGPRSSCPSVRLDSPSSALLSSGDFNRRTQHLAGLRSSDLKGISRLRDPAEYVSKAKHRWAGHIIRRIDDRWTKRTLEWIPRDAKRPRGRSPTRWGDMFAARMDQLRAQPDTAQGPRKRHLRSLRTSWMAMARKRNERKRCWGSHVQ</sequence>
<evidence type="ECO:0000256" key="1">
    <source>
        <dbReference type="SAM" id="MobiDB-lite"/>
    </source>
</evidence>
<keyword evidence="3" id="KW-1185">Reference proteome</keyword>
<evidence type="ECO:0000313" key="2">
    <source>
        <dbReference type="EMBL" id="KAK6725891.1"/>
    </source>
</evidence>
<feature type="compositionally biased region" description="Polar residues" evidence="1">
    <location>
        <begin position="28"/>
        <end position="38"/>
    </location>
</feature>
<dbReference type="EMBL" id="JAVFWL010000001">
    <property type="protein sequence ID" value="KAK6725891.1"/>
    <property type="molecule type" value="Genomic_DNA"/>
</dbReference>
<feature type="compositionally biased region" description="Polar residues" evidence="1">
    <location>
        <begin position="1"/>
        <end position="11"/>
    </location>
</feature>
<reference evidence="2 3" key="1">
    <citation type="submission" date="2023-08" db="EMBL/GenBank/DDBJ databases">
        <title>A Necator americanus chromosomal reference genome.</title>
        <authorList>
            <person name="Ilik V."/>
            <person name="Petrzelkova K.J."/>
            <person name="Pardy F."/>
            <person name="Fuh T."/>
            <person name="Niatou-Singa F.S."/>
            <person name="Gouil Q."/>
            <person name="Baker L."/>
            <person name="Ritchie M.E."/>
            <person name="Jex A.R."/>
            <person name="Gazzola D."/>
            <person name="Li H."/>
            <person name="Toshio Fujiwara R."/>
            <person name="Zhan B."/>
            <person name="Aroian R.V."/>
            <person name="Pafco B."/>
            <person name="Schwarz E.M."/>
        </authorList>
    </citation>
    <scope>NUCLEOTIDE SEQUENCE [LARGE SCALE GENOMIC DNA]</scope>
    <source>
        <strain evidence="2 3">Aroian</strain>
        <tissue evidence="2">Whole animal</tissue>
    </source>
</reference>
<protein>
    <submittedName>
        <fullName evidence="2">Uncharacterized protein</fullName>
    </submittedName>
</protein>
<evidence type="ECO:0000313" key="3">
    <source>
        <dbReference type="Proteomes" id="UP001303046"/>
    </source>
</evidence>
<dbReference type="Proteomes" id="UP001303046">
    <property type="component" value="Unassembled WGS sequence"/>
</dbReference>
<organism evidence="2 3">
    <name type="scientific">Necator americanus</name>
    <name type="common">Human hookworm</name>
    <dbReference type="NCBI Taxonomy" id="51031"/>
    <lineage>
        <taxon>Eukaryota</taxon>
        <taxon>Metazoa</taxon>
        <taxon>Ecdysozoa</taxon>
        <taxon>Nematoda</taxon>
        <taxon>Chromadorea</taxon>
        <taxon>Rhabditida</taxon>
        <taxon>Rhabditina</taxon>
        <taxon>Rhabditomorpha</taxon>
        <taxon>Strongyloidea</taxon>
        <taxon>Ancylostomatidae</taxon>
        <taxon>Bunostominae</taxon>
        <taxon>Necator</taxon>
    </lineage>
</organism>
<feature type="region of interest" description="Disordered" evidence="1">
    <location>
        <begin position="1"/>
        <end position="39"/>
    </location>
</feature>
<proteinExistence type="predicted"/>